<keyword evidence="2" id="KW-0325">Glycoprotein</keyword>
<evidence type="ECO:0000259" key="3">
    <source>
        <dbReference type="Pfam" id="PF00685"/>
    </source>
</evidence>
<protein>
    <submittedName>
        <fullName evidence="4">Sulfotransferase</fullName>
    </submittedName>
</protein>
<organism evidence="4 5">
    <name type="scientific">Candidatus Thiodiazotropha lotti</name>
    <dbReference type="NCBI Taxonomy" id="2792787"/>
    <lineage>
        <taxon>Bacteria</taxon>
        <taxon>Pseudomonadati</taxon>
        <taxon>Pseudomonadota</taxon>
        <taxon>Gammaproteobacteria</taxon>
        <taxon>Chromatiales</taxon>
        <taxon>Sedimenticolaceae</taxon>
        <taxon>Candidatus Thiodiazotropha</taxon>
    </lineage>
</organism>
<dbReference type="PANTHER" id="PTHR10605">
    <property type="entry name" value="HEPARAN SULFATE SULFOTRANSFERASE"/>
    <property type="match status" value="1"/>
</dbReference>
<dbReference type="EMBL" id="JAEPDI010000009">
    <property type="protein sequence ID" value="MCG7939637.1"/>
    <property type="molecule type" value="Genomic_DNA"/>
</dbReference>
<keyword evidence="1" id="KW-0808">Transferase</keyword>
<evidence type="ECO:0000313" key="4">
    <source>
        <dbReference type="EMBL" id="MCG7939637.1"/>
    </source>
</evidence>
<proteinExistence type="predicted"/>
<gene>
    <name evidence="4" type="ORF">JAZ04_12400</name>
</gene>
<dbReference type="InterPro" id="IPR000863">
    <property type="entry name" value="Sulfotransferase_dom"/>
</dbReference>
<evidence type="ECO:0000256" key="1">
    <source>
        <dbReference type="ARBA" id="ARBA00022679"/>
    </source>
</evidence>
<dbReference type="InterPro" id="IPR037359">
    <property type="entry name" value="NST/OST"/>
</dbReference>
<dbReference type="InterPro" id="IPR027417">
    <property type="entry name" value="P-loop_NTPase"/>
</dbReference>
<dbReference type="Pfam" id="PF00685">
    <property type="entry name" value="Sulfotransfer_1"/>
    <property type="match status" value="1"/>
</dbReference>
<dbReference type="SUPFAM" id="SSF52540">
    <property type="entry name" value="P-loop containing nucleoside triphosphate hydrolases"/>
    <property type="match status" value="1"/>
</dbReference>
<feature type="domain" description="Sulfotransferase" evidence="3">
    <location>
        <begin position="6"/>
        <end position="201"/>
    </location>
</feature>
<dbReference type="GO" id="GO:0008146">
    <property type="term" value="F:sulfotransferase activity"/>
    <property type="evidence" value="ECO:0007669"/>
    <property type="project" value="InterPro"/>
</dbReference>
<dbReference type="AlphaFoldDB" id="A0A9E4K5K3"/>
<accession>A0A9E4K5K3</accession>
<dbReference type="PANTHER" id="PTHR10605:SF56">
    <property type="entry name" value="BIFUNCTIONAL HEPARAN SULFATE N-DEACETYLASE_N-SULFOTRANSFERASE"/>
    <property type="match status" value="1"/>
</dbReference>
<reference evidence="4" key="1">
    <citation type="journal article" date="2021" name="Proc. Natl. Acad. Sci. U.S.A.">
        <title>Global biogeography of chemosynthetic symbionts reveals both localized and globally distributed symbiont groups. .</title>
        <authorList>
            <person name="Osvatic J.T."/>
            <person name="Wilkins L.G.E."/>
            <person name="Leibrecht L."/>
            <person name="Leray M."/>
            <person name="Zauner S."/>
            <person name="Polzin J."/>
            <person name="Camacho Y."/>
            <person name="Gros O."/>
            <person name="van Gils J.A."/>
            <person name="Eisen J.A."/>
            <person name="Petersen J.M."/>
            <person name="Yuen B."/>
        </authorList>
    </citation>
    <scope>NUCLEOTIDE SEQUENCE</scope>
    <source>
        <strain evidence="4">MAGL173</strain>
    </source>
</reference>
<evidence type="ECO:0000256" key="2">
    <source>
        <dbReference type="ARBA" id="ARBA00023180"/>
    </source>
</evidence>
<sequence>MKSKVDLFIVGCIKGGTTWLYDVLSTSPDIYAPMLKEPHYFSRIKQIRPHIKHVNDYNEYLALYQSGDSHRYRMDGSASYLYEKNTAQRIYEYNPDAKILILLRHPVRRAFSHYQMLLREGVLVDDFEKIIDVDYYNGCSMNDSHCLIKMGEYFGQVKNYYDLFGNNVLVLTFSDLLNSKEQLIKEVTEFISINYSELEIKNEKSNAAALPKNKLSRLILGTNSLRYIIQKALPKSFRVFIKNKYLLEKSSMKLQEEKIVQLYNKYFKSDSEKLFELINRRSWNEVNDI</sequence>
<name>A0A9E4K5K3_9GAMM</name>
<evidence type="ECO:0000313" key="5">
    <source>
        <dbReference type="Proteomes" id="UP000886687"/>
    </source>
</evidence>
<dbReference type="Proteomes" id="UP000886687">
    <property type="component" value="Unassembled WGS sequence"/>
</dbReference>
<dbReference type="Gene3D" id="3.40.50.300">
    <property type="entry name" value="P-loop containing nucleotide triphosphate hydrolases"/>
    <property type="match status" value="1"/>
</dbReference>
<comment type="caution">
    <text evidence="4">The sequence shown here is derived from an EMBL/GenBank/DDBJ whole genome shotgun (WGS) entry which is preliminary data.</text>
</comment>